<keyword evidence="2" id="KW-1185">Reference proteome</keyword>
<sequence length="206" mass="21336">MVLWPVDEVFTADTTAPPPTADTVSSAVASASSAIATASSAIATASTAIATASSAIATASSAIATDQSAASVDAIDCDDDTTDLCDTATSTTSAETSAATSTIAGDDCSTVTSSMRLGHIDTTVQQVDDDDRGGTGRGLDIVGPSRLADRFNRFDFRPRTVGLKMTEKVILTALTMFFEKLELALYMSLYKLKLIYTMIIAPVLGL</sequence>
<reference evidence="1 2" key="1">
    <citation type="submission" date="2023-01" db="EMBL/GenBank/DDBJ databases">
        <authorList>
            <person name="Whitehead M."/>
        </authorList>
    </citation>
    <scope>NUCLEOTIDE SEQUENCE [LARGE SCALE GENOMIC DNA]</scope>
</reference>
<proteinExistence type="predicted"/>
<evidence type="ECO:0000313" key="2">
    <source>
        <dbReference type="Proteomes" id="UP001160148"/>
    </source>
</evidence>
<organism evidence="1 2">
    <name type="scientific">Macrosiphum euphorbiae</name>
    <name type="common">potato aphid</name>
    <dbReference type="NCBI Taxonomy" id="13131"/>
    <lineage>
        <taxon>Eukaryota</taxon>
        <taxon>Metazoa</taxon>
        <taxon>Ecdysozoa</taxon>
        <taxon>Arthropoda</taxon>
        <taxon>Hexapoda</taxon>
        <taxon>Insecta</taxon>
        <taxon>Pterygota</taxon>
        <taxon>Neoptera</taxon>
        <taxon>Paraneoptera</taxon>
        <taxon>Hemiptera</taxon>
        <taxon>Sternorrhyncha</taxon>
        <taxon>Aphidomorpha</taxon>
        <taxon>Aphidoidea</taxon>
        <taxon>Aphididae</taxon>
        <taxon>Macrosiphini</taxon>
        <taxon>Macrosiphum</taxon>
    </lineage>
</organism>
<protein>
    <submittedName>
        <fullName evidence="1">Uncharacterized protein</fullName>
    </submittedName>
</protein>
<comment type="caution">
    <text evidence="1">The sequence shown here is derived from an EMBL/GenBank/DDBJ whole genome shotgun (WGS) entry which is preliminary data.</text>
</comment>
<evidence type="ECO:0000313" key="1">
    <source>
        <dbReference type="EMBL" id="CAI6356462.1"/>
    </source>
</evidence>
<dbReference type="AlphaFoldDB" id="A0AAV0WLJ5"/>
<accession>A0AAV0WLJ5</accession>
<gene>
    <name evidence="1" type="ORF">MEUPH1_LOCUS12192</name>
</gene>
<dbReference type="EMBL" id="CARXXK010000002">
    <property type="protein sequence ID" value="CAI6356462.1"/>
    <property type="molecule type" value="Genomic_DNA"/>
</dbReference>
<dbReference type="Proteomes" id="UP001160148">
    <property type="component" value="Unassembled WGS sequence"/>
</dbReference>
<name>A0AAV0WLJ5_9HEMI</name>